<keyword evidence="4" id="KW-0436">Ligase</keyword>
<keyword evidence="2" id="KW-0596">Phosphopantetheine</keyword>
<keyword evidence="3" id="KW-0597">Phosphoprotein</keyword>
<dbReference type="SMART" id="SM01294">
    <property type="entry name" value="PKS_PP_betabranch"/>
    <property type="match status" value="1"/>
</dbReference>
<dbReference type="PANTHER" id="PTHR45527:SF1">
    <property type="entry name" value="FATTY ACID SYNTHASE"/>
    <property type="match status" value="1"/>
</dbReference>
<dbReference type="GO" id="GO:0031177">
    <property type="term" value="F:phosphopantetheine binding"/>
    <property type="evidence" value="ECO:0007669"/>
    <property type="project" value="InterPro"/>
</dbReference>
<gene>
    <name evidence="8" type="ORF">PaG_04153</name>
</gene>
<feature type="domain" description="Carrier" evidence="7">
    <location>
        <begin position="3016"/>
        <end position="3089"/>
    </location>
</feature>
<dbReference type="PROSITE" id="PS50075">
    <property type="entry name" value="CARRIER"/>
    <property type="match status" value="4"/>
</dbReference>
<evidence type="ECO:0000256" key="2">
    <source>
        <dbReference type="ARBA" id="ARBA00022450"/>
    </source>
</evidence>
<evidence type="ECO:0000256" key="5">
    <source>
        <dbReference type="ARBA" id="ARBA00023268"/>
    </source>
</evidence>
<dbReference type="CDD" id="cd05918">
    <property type="entry name" value="A_NRPS_SidN3_like"/>
    <property type="match status" value="3"/>
</dbReference>
<dbReference type="Gene3D" id="3.30.559.30">
    <property type="entry name" value="Nonribosomal peptide synthetase, condensation domain"/>
    <property type="match status" value="4"/>
</dbReference>
<dbReference type="InterPro" id="IPR000873">
    <property type="entry name" value="AMP-dep_synth/lig_dom"/>
</dbReference>
<feature type="domain" description="Carrier" evidence="7">
    <location>
        <begin position="1943"/>
        <end position="2020"/>
    </location>
</feature>
<keyword evidence="9" id="KW-1185">Reference proteome</keyword>
<dbReference type="InterPro" id="IPR020845">
    <property type="entry name" value="AMP-binding_CS"/>
</dbReference>
<dbReference type="OrthoDB" id="408177at2759"/>
<dbReference type="Pfam" id="PF00668">
    <property type="entry name" value="Condensation"/>
    <property type="match status" value="4"/>
</dbReference>
<protein>
    <submittedName>
        <fullName evidence="8">Ferrichrome siderophore peptide synthetase</fullName>
    </submittedName>
</protein>
<dbReference type="InterPro" id="IPR023213">
    <property type="entry name" value="CAT-like_dom_sf"/>
</dbReference>
<dbReference type="Gene3D" id="3.30.300.30">
    <property type="match status" value="3"/>
</dbReference>
<dbReference type="InterPro" id="IPR010071">
    <property type="entry name" value="AA_adenyl_dom"/>
</dbReference>
<dbReference type="FunFam" id="3.30.300.30:FF:000033">
    <property type="entry name" value="Nonribosomal siderophore peptide synthase SidC"/>
    <property type="match status" value="1"/>
</dbReference>
<dbReference type="SUPFAM" id="SSF47336">
    <property type="entry name" value="ACP-like"/>
    <property type="match status" value="4"/>
</dbReference>
<dbReference type="Gene3D" id="3.40.50.12780">
    <property type="entry name" value="N-terminal domain of ligase-like"/>
    <property type="match status" value="3"/>
</dbReference>
<sequence>MSHAPFPDVTGLRTSGPGFSRVGQHCKLLQVQHSLPLPPSSALAFAQHDLSLAILSAWSAILFHYGSHEASNIEVLHIPHQGTESILALDFDKQRELTDYTPAQLASTVDAARQRRTPTDSLELGYAAFYEAADAHQPSSRFDQLELSTRPEISLALSFHLPQPDQLLLELKAAPAVHSEQSALLQLRQVAALLESYRADAHQHALSVERFDWSLRAADNPNYAHLPDPEHLQGQHADRLETEFEYFANTTPDALALDFRFDLNDHRSTKWTYAEMNQRAEKVKQLLWSHGIGSASSDPNQDHIVALYLEKSPETYLSFIGVLKAGAAWCPIDTDWPASRRQALLAKSNAKVVLTHDDNISKQLQDDLQSDDVKSKGGMKAIRLDQLDDELQHIHTPAEPFDSRDIHQLAYMIWTSGTTGLPKGVGIQHEAIIQAMRALRLYIPYGKDKIGTDQIRYLQYSAYNFDLSIMDCFYTWGLGGTICSCPRGVLLQDLVEVGNSIQPTHTLLTPAVMAMTERHRVPSLKVVISGGEKLSQVVADEWSKDCCLLNLYGPAEATLIAMNRRVPFGDRVKAPNIGVALPTVSCHALDKHDRVVIKGAVGELVLGGPQLARGYVGDPVKTADKFFPHPQLGRVYRTGDLVRQLDNQEFEYLGRIDDQVKINGIRIELLEINAAIKNSHDHIKDSETMAFPKKDNESEQQIINFSALPGGNPGELLRTDDDAVSVARQLQINAKQNLPSYMVPNLFVILSHFPRTSSAKIDRVALKNVLATFDQLDWENKLANDGDADEQAQPSEAEACLRKWLAKLCNVDAAKIGRKTPFTSVGLDSIRAMSFSQRVSQEGFSVSVLDVARYPTLKALGEHLASSQSSSTERAERAAEFLARWDAAFRQPVVQWLRQKAESKCDGAEIQSVLPCTPLQEGMLAESQRDASSYRIQRQYQLPAGCELDRLRHALIRTVENFDSMRTSFVDVGSLDVDTGSQQWPFQPHFLQVVWKHCTPVIEQFHIGEDDDCEQAILASAKSLRLDPFGDVPPVAFLLVTQGSQSSLVFVAHHSTYDARSLGIFEDYVEALYEGQPPPPSQQFSAALSHILPIDESEARRHSDIWTQALASYPKGESVHFPVLSLIKPPQGDAAEANLHESRYRQASVTWKDVEAVGRRLGVSARPLIQTAWAVVLSAYIESQHLVLGDSVSGRTASAELDQVYGPVLSTVPVPFVLRPEQTLESLVKDTHSFHASVMEAQHTDLGAIRKMLQVAPGEPLFHSVFVLEPAPSPENEADEAHFRLSKLADLAVATEHELGVEVLPASDGSIQLGLSWHKSLVSTAFGTLLLDQFDRSIAALCASSDTKIEAFLRDSSQDKEQQHRLYSITEESSSKTDRSATFSGVADALNREAIADKRCAVEVYHEVADSASHRRAAASISYPELEQASQGVASLLRHLPRNSVVGVCLERSLESYIAPLAILKAGHAYLPLDSTLPVERKRELLQDSGAALLISSGDDLVPEAPVGLERLNTQSDRFRGAVHAVQGGDEVQAAMVSPDDVAFIIYTSGSTGKPKGCLLTQANLAAAIDGFHTSYEREAPGSFEPPARFLARSAEAFDVHLLEIFLSLRVGATIVTGSRALVHDDIAKTMATLEITHACVVPSLFFSKGDRVKPADVPSLRALIIGGEALTQDLCQLWGSDGAERPVVLNAYGPSEATIGNSVARVSKRSRPNNIGRPFPGSQYLVLKQISGRLVPTLRGEPGELYIGGEQVAQGYLNRPDSDSFVEYNEQRVYRTGDMVRLHPSDEAEYLGRMDGSQVKVRGARLELGEVDAALSTCLNEELGQGGAAVTIHSDHPKLEGPARLVSFFAPQTARLKQDEVQDKSSLLLQDGQAAARAAELRRRVRARLPQYIVPSIVLPLALLPIASLSGKADRRLLKELYHSIDPSRLADAGASSDQPKRELTDSEQAVAAIVKASIRLASEVKLTHDLDLIMAGLDSLSVVTLSSRLRSKGFHISVASIMNDPTIEAIARQARNSDVASTNQGQEKWDKRVSDLTSKARELPQFSQIAVEMALPCVPMQTALISQAIANESSTPPYITTITIDVASREYSLEQIRDAWLGTLARHAIYRTVFAEVEQNLVQVVLAPEAVQASWSVGEVAIPTGPELAQYHSKTAREIVASMDEKPALRLKLWRGPNATPVLSLTCSHAIYDGDSIRMLLQEASGRLTGTPKDSQATPFAAAARVIVGDADDGAAKKFWSDMLSGFSLNPVPNLTGVRPETQASRSKELAIASSIPFSKLEAVARAGKVTVQSLLVAAYASLLGLYVGEDDVTLGLVLSGRSVPVDDIASIHGPCVTTVPLRLTDARSAKLDQLSTRAHRAINALLPYQHTSLPQLMRWLDLSRTPFEALFSYLGQSEATSQPPLFSEASTQMERDYPLAIEISATDDAISLHLAFDARLIPAEQANLMLAQYEQLLHTLIDSEPKDEHLSILNKDCYVPANSSETIISRFAEHARETPDAPAVVFASNMQEAPRTTSYAELDQMSSNIASHLVGKPGKFIGIHLHKEGPELYAAILAVWKAGKAYLPLDPTLPSERLAYMIESVDDCPVIASRTTSKGLADFSCEVLDLADLVATRCDEQLPSISLDDPCYLLFTSGSTGKPKAVQINHRAMAGALFSWERMLPFTKQSRFLQLASIGFDVSLIEVCMPLSLGFSIGTAPKQELLEDLTHAIQHLGITIADLPAALAGTVHPDDVQLEWLMSGGDVIDSRVVDEWSRAGRLLINAWGPTEATIGNTLGPVKPGATRNAIGHVYPASALYVLEEGSKRILPSGAIGELVVGGPQVADCYYGREELTAEKFIRLEDGSRVYRTGDLGRFLHDGTVECLGRIGSDRQVKVNGQRMELDEVCAVLAGQAGVHDADVQYLKHPSMGSKQLVAFVAPAESRPANGDMHAREDDAAMQLCVQLEQEASKRLAAYMVPTHWIVTSSALPLTHNNKTDHKALAAFYEQIDAALLRSLGAKREGASSNHAWTETEERLRKQIAEYCDVAEDEVTRNTSFHRLGIDSISAIRLVKQLRKLGYSFTVADVLSTPNIAALAERQAQNSDVSVNGHSSQAGLKEWTKRVEETAAADGWKLDADESIVSILPCTPLQTGMIAQSLASGGSLYFHHHAFQLRGLSPEHVSAAWTKLVERLDILRTSFHAVEGEHAWAQTVHSRIEPRIVMHTGSMARRDLHTLDGQLSFEDEQAFRRPPHVLHVWPAHDDSLALMLSIHHALYDGTSLPQLLDDFECLLFGDEQRLFARLPFHELAPSLLSREEDVQHWSHALAGFQPCLLAPQPSQRGSAVLVERQLGVTASELESRCRTLGVSPQVLCNLAFAKLLTLESGSRDVCFGQLFGLLDLVPEADTAVGPAFNSVATRIRFASLDEPVKTVAAALQTANDAGRAHRRAALRDVQAAMGQGQLFDALFDYQRAYDDAESKLQPVELQAEDEAAQYTLNVAFVQGPSRVSIVAKADSARFDRAGLEEMVQRLEALLEHAATRADERVSALPDACKSLAFPQHLPAETNGTRTASVNGTSNGTSDGKHAELDRDGQKLAAIIAQVAGIEAHALHGETQLASLGLDSVSAIRIASQARRAGLRLGMGEIVAAPTINALVSRSAPRTNGHGANGTASKPHVSPALAERVAAELGVEASEIECVLPKLWLAAWAQKAGAGGFSFAYRLPGLDAQRARTTWAHLRATHAILRTALLVGNGSEAQVVLAAKALGETPHFEEAHVGEENVDATVRQVVAQQAAAGWKTLRVPPVKLTVVGDVLVFSLHHVVYDAFSIEALVRNFAALYHGRSPRSAASWVEAVQHVAREQDALVRSGDAQRFWAEALSGGESAVLSASAAAGGESFESLKGAIRVSDDVETRLRAARVSLPALVLAAWATELGARLELQPDAAPLFGLYQLGRSTSFEGIDTVQGPLLNMLPMRLHGAMLVDRARSAVVQLRERARYEQTSLSDAHAWAGLQPHAYNTAVNVLLDSPGDGADEMQPVDIGVPTEYAGVQQQSAEEVWQPKVSVDVVLTRGGVDLAVKAAHEALEAQQLKGLLVSLTRRIQHALDQL</sequence>
<dbReference type="GO" id="GO:0005737">
    <property type="term" value="C:cytoplasm"/>
    <property type="evidence" value="ECO:0007669"/>
    <property type="project" value="TreeGrafter"/>
</dbReference>
<dbReference type="HOGENOM" id="CLU_000092_1_0_1"/>
<evidence type="ECO:0000256" key="4">
    <source>
        <dbReference type="ARBA" id="ARBA00022598"/>
    </source>
</evidence>
<dbReference type="Proteomes" id="UP000019462">
    <property type="component" value="Unassembled WGS sequence"/>
</dbReference>
<dbReference type="InterPro" id="IPR009081">
    <property type="entry name" value="PP-bd_ACP"/>
</dbReference>
<reference evidence="8 9" key="1">
    <citation type="journal article" date="2014" name="Genome Announc.">
        <title>Genome sequence of the basidiomycetous fungus Pseudozyma aphidis DSM70725, an efficient producer of biosurfactant mannosylerythritol lipids.</title>
        <authorList>
            <person name="Lorenz S."/>
            <person name="Guenther M."/>
            <person name="Grumaz C."/>
            <person name="Rupp S."/>
            <person name="Zibek S."/>
            <person name="Sohn K."/>
        </authorList>
    </citation>
    <scope>NUCLEOTIDE SEQUENCE [LARGE SCALE GENOMIC DNA]</scope>
    <source>
        <strain evidence="9">ATCC 32657 / CBS 517.83 / DSM 70725 / JCM 10318 / NBRC 10182 / NRRL Y-7954 / St-0401</strain>
    </source>
</reference>
<dbReference type="GO" id="GO:0043041">
    <property type="term" value="P:amino acid activation for nonribosomal peptide biosynthetic process"/>
    <property type="evidence" value="ECO:0007669"/>
    <property type="project" value="TreeGrafter"/>
</dbReference>
<dbReference type="GO" id="GO:0010106">
    <property type="term" value="P:cellular response to iron ion starvation"/>
    <property type="evidence" value="ECO:0007669"/>
    <property type="project" value="UniProtKB-ARBA"/>
</dbReference>
<dbReference type="CDD" id="cd19542">
    <property type="entry name" value="CT_NRPS-like"/>
    <property type="match status" value="3"/>
</dbReference>
<dbReference type="SUPFAM" id="SSF56801">
    <property type="entry name" value="Acetyl-CoA synthetase-like"/>
    <property type="match status" value="3"/>
</dbReference>
<dbReference type="SUPFAM" id="SSF52777">
    <property type="entry name" value="CoA-dependent acyltransferases"/>
    <property type="match status" value="8"/>
</dbReference>
<dbReference type="NCBIfam" id="NF003417">
    <property type="entry name" value="PRK04813.1"/>
    <property type="match status" value="3"/>
</dbReference>
<evidence type="ECO:0000256" key="3">
    <source>
        <dbReference type="ARBA" id="ARBA00022553"/>
    </source>
</evidence>
<dbReference type="InterPro" id="IPR001242">
    <property type="entry name" value="Condensation_dom"/>
</dbReference>
<dbReference type="InterPro" id="IPR020806">
    <property type="entry name" value="PKS_PP-bd"/>
</dbReference>
<dbReference type="GO" id="GO:0031169">
    <property type="term" value="P:ferrichrome biosynthetic process"/>
    <property type="evidence" value="ECO:0007669"/>
    <property type="project" value="UniProtKB-ARBA"/>
</dbReference>
<feature type="region of interest" description="Disordered" evidence="6">
    <location>
        <begin position="3545"/>
        <end position="3573"/>
    </location>
</feature>
<dbReference type="EMBL" id="AWNI01000014">
    <property type="protein sequence ID" value="ETS61657.1"/>
    <property type="molecule type" value="Genomic_DNA"/>
</dbReference>
<feature type="domain" description="Carrier" evidence="7">
    <location>
        <begin position="3572"/>
        <end position="3648"/>
    </location>
</feature>
<dbReference type="PANTHER" id="PTHR45527">
    <property type="entry name" value="NONRIBOSOMAL PEPTIDE SYNTHETASE"/>
    <property type="match status" value="1"/>
</dbReference>
<dbReference type="InterPro" id="IPR042099">
    <property type="entry name" value="ANL_N_sf"/>
</dbReference>
<dbReference type="PROSITE" id="PS00012">
    <property type="entry name" value="PHOSPHOPANTETHEINE"/>
    <property type="match status" value="3"/>
</dbReference>
<organism evidence="8 9">
    <name type="scientific">Moesziomyces aphidis</name>
    <name type="common">Pseudozyma aphidis</name>
    <dbReference type="NCBI Taxonomy" id="84754"/>
    <lineage>
        <taxon>Eukaryota</taxon>
        <taxon>Fungi</taxon>
        <taxon>Dikarya</taxon>
        <taxon>Basidiomycota</taxon>
        <taxon>Ustilaginomycotina</taxon>
        <taxon>Ustilaginomycetes</taxon>
        <taxon>Ustilaginales</taxon>
        <taxon>Ustilaginaceae</taxon>
        <taxon>Moesziomyces</taxon>
    </lineage>
</organism>
<dbReference type="GO" id="GO:0016874">
    <property type="term" value="F:ligase activity"/>
    <property type="evidence" value="ECO:0007669"/>
    <property type="project" value="UniProtKB-KW"/>
</dbReference>
<dbReference type="Gene3D" id="3.30.559.10">
    <property type="entry name" value="Chloramphenicol acetyltransferase-like domain"/>
    <property type="match status" value="4"/>
</dbReference>
<dbReference type="NCBIfam" id="TIGR01733">
    <property type="entry name" value="AA-adenyl-dom"/>
    <property type="match status" value="1"/>
</dbReference>
<name>W3VLI2_MOEAP</name>
<evidence type="ECO:0000313" key="9">
    <source>
        <dbReference type="Proteomes" id="UP000019462"/>
    </source>
</evidence>
<keyword evidence="5" id="KW-0511">Multifunctional enzyme</keyword>
<dbReference type="Pfam" id="PF00501">
    <property type="entry name" value="AMP-binding"/>
    <property type="match status" value="3"/>
</dbReference>
<feature type="compositionally biased region" description="Polar residues" evidence="6">
    <location>
        <begin position="3551"/>
        <end position="3567"/>
    </location>
</feature>
<dbReference type="InterPro" id="IPR036736">
    <property type="entry name" value="ACP-like_sf"/>
</dbReference>
<dbReference type="InterPro" id="IPR006162">
    <property type="entry name" value="Ppantetheine_attach_site"/>
</dbReference>
<dbReference type="SMART" id="SM00823">
    <property type="entry name" value="PKS_PP"/>
    <property type="match status" value="4"/>
</dbReference>
<dbReference type="Gene3D" id="1.10.1200.10">
    <property type="entry name" value="ACP-like"/>
    <property type="match status" value="4"/>
</dbReference>
<evidence type="ECO:0000259" key="7">
    <source>
        <dbReference type="PROSITE" id="PS50075"/>
    </source>
</evidence>
<evidence type="ECO:0000313" key="8">
    <source>
        <dbReference type="EMBL" id="ETS61657.1"/>
    </source>
</evidence>
<accession>W3VLI2</accession>
<proteinExistence type="predicted"/>
<dbReference type="InterPro" id="IPR045851">
    <property type="entry name" value="AMP-bd_C_sf"/>
</dbReference>
<dbReference type="Pfam" id="PF00550">
    <property type="entry name" value="PP-binding"/>
    <property type="match status" value="4"/>
</dbReference>
<evidence type="ECO:0000256" key="1">
    <source>
        <dbReference type="ARBA" id="ARBA00004924"/>
    </source>
</evidence>
<comment type="pathway">
    <text evidence="1">Siderophore biosynthesis.</text>
</comment>
<feature type="domain" description="Carrier" evidence="7">
    <location>
        <begin position="795"/>
        <end position="868"/>
    </location>
</feature>
<dbReference type="FunFam" id="3.30.300.30:FF:000015">
    <property type="entry name" value="Nonribosomal peptide synthase SidD"/>
    <property type="match status" value="2"/>
</dbReference>
<comment type="caution">
    <text evidence="8">The sequence shown here is derived from an EMBL/GenBank/DDBJ whole genome shotgun (WGS) entry which is preliminary data.</text>
</comment>
<dbReference type="FunFam" id="3.40.50.12780:FF:000024">
    <property type="entry name" value="Nonribosomal siderophore peptide synthase SidC"/>
    <property type="match status" value="2"/>
</dbReference>
<evidence type="ECO:0000256" key="6">
    <source>
        <dbReference type="SAM" id="MobiDB-lite"/>
    </source>
</evidence>
<dbReference type="PROSITE" id="PS00455">
    <property type="entry name" value="AMP_BINDING"/>
    <property type="match status" value="3"/>
</dbReference>